<proteinExistence type="predicted"/>
<evidence type="ECO:0000313" key="1">
    <source>
        <dbReference type="EMBL" id="SVE00159.1"/>
    </source>
</evidence>
<reference evidence="1" key="1">
    <citation type="submission" date="2018-05" db="EMBL/GenBank/DDBJ databases">
        <authorList>
            <person name="Lanie J.A."/>
            <person name="Ng W.-L."/>
            <person name="Kazmierczak K.M."/>
            <person name="Andrzejewski T.M."/>
            <person name="Davidsen T.M."/>
            <person name="Wayne K.J."/>
            <person name="Tettelin H."/>
            <person name="Glass J.I."/>
            <person name="Rusch D."/>
            <person name="Podicherti R."/>
            <person name="Tsui H.-C.T."/>
            <person name="Winkler M.E."/>
        </authorList>
    </citation>
    <scope>NUCLEOTIDE SEQUENCE</scope>
</reference>
<protein>
    <submittedName>
        <fullName evidence="1">Uncharacterized protein</fullName>
    </submittedName>
</protein>
<feature type="non-terminal residue" evidence="1">
    <location>
        <position position="57"/>
    </location>
</feature>
<organism evidence="1">
    <name type="scientific">marine metagenome</name>
    <dbReference type="NCBI Taxonomy" id="408172"/>
    <lineage>
        <taxon>unclassified sequences</taxon>
        <taxon>metagenomes</taxon>
        <taxon>ecological metagenomes</taxon>
    </lineage>
</organism>
<sequence length="57" mass="6852">MKFRIRIGERMFLVGTLHCFRRRSYRSESGEQYFSMMHTRFCSNPLRIGLHGLTAIR</sequence>
<gene>
    <name evidence="1" type="ORF">METZ01_LOCUS453013</name>
</gene>
<accession>A0A382ZXW1</accession>
<dbReference type="EMBL" id="UINC01187435">
    <property type="protein sequence ID" value="SVE00159.1"/>
    <property type="molecule type" value="Genomic_DNA"/>
</dbReference>
<dbReference type="AlphaFoldDB" id="A0A382ZXW1"/>
<name>A0A382ZXW1_9ZZZZ</name>